<evidence type="ECO:0000256" key="1">
    <source>
        <dbReference type="ARBA" id="ARBA00001917"/>
    </source>
</evidence>
<dbReference type="RefSeq" id="WP_084660943.1">
    <property type="nucleotide sequence ID" value="NZ_FWWY01000001.1"/>
</dbReference>
<dbReference type="PANTHER" id="PTHR43303:SF4">
    <property type="entry name" value="NADPH DEHYDROGENASE C23G7.10C-RELATED"/>
    <property type="match status" value="1"/>
</dbReference>
<gene>
    <name evidence="7" type="ORF">SAMN00768000_1092</name>
</gene>
<dbReference type="InterPro" id="IPR044152">
    <property type="entry name" value="YqjM-like"/>
</dbReference>
<keyword evidence="4" id="KW-0521">NADP</keyword>
<dbReference type="CDD" id="cd02932">
    <property type="entry name" value="OYE_YqiM_FMN"/>
    <property type="match status" value="1"/>
</dbReference>
<dbReference type="STRING" id="28034.BFX07_03840"/>
<dbReference type="InterPro" id="IPR001155">
    <property type="entry name" value="OxRdtase_FMN_N"/>
</dbReference>
<dbReference type="EMBL" id="FWWY01000001">
    <property type="protein sequence ID" value="SMC03450.1"/>
    <property type="molecule type" value="Genomic_DNA"/>
</dbReference>
<dbReference type="Gene3D" id="3.20.20.70">
    <property type="entry name" value="Aldolase class I"/>
    <property type="match status" value="1"/>
</dbReference>
<evidence type="ECO:0000256" key="5">
    <source>
        <dbReference type="ARBA" id="ARBA00023002"/>
    </source>
</evidence>
<evidence type="ECO:0000313" key="8">
    <source>
        <dbReference type="Proteomes" id="UP000192660"/>
    </source>
</evidence>
<sequence>MAKLFEPFTLKDLTLKNRIMMSPMCQYSVWDEDGKPNEWHYVHYISRAVGGSALIMIEMTDVDPNGRITVRDLGLWSDDQIPAFRRIIDQVHQYGAKIGIQIAHAGRKTESPSLQPVAPSAIAFSDRYRVPKALSIDEIHRLIDNFGLAAKRAIKAGVDTIELHGAHGYLIHQFMSPLSNHRSDVYGEPTRFGVEVIESVKSHMPQGMPLIMRLSATEYVDGGYDFPALEKMAQVYRDHGVDMFDVSSGGNAPVVPKMYPGYQVSYAATLRKHLNVPVIAVGMLETPELAEFVLEQQQADVIAIARGMLRNPYWANTAAQVLGGTIQVPPEYDRAFPKDFVQRAHE</sequence>
<dbReference type="Pfam" id="PF00724">
    <property type="entry name" value="Oxidored_FMN"/>
    <property type="match status" value="1"/>
</dbReference>
<dbReference type="PANTHER" id="PTHR43303">
    <property type="entry name" value="NADPH DEHYDROGENASE C23G7.10C-RELATED"/>
    <property type="match status" value="1"/>
</dbReference>
<evidence type="ECO:0000313" key="7">
    <source>
        <dbReference type="EMBL" id="SMC03450.1"/>
    </source>
</evidence>
<name>A0A1W1WBN4_SULTA</name>
<dbReference type="Proteomes" id="UP000192660">
    <property type="component" value="Unassembled WGS sequence"/>
</dbReference>
<proteinExistence type="predicted"/>
<dbReference type="InterPro" id="IPR013785">
    <property type="entry name" value="Aldolase_TIM"/>
</dbReference>
<protein>
    <submittedName>
        <fullName evidence="7">2,4-dienoyl-CoA reductase</fullName>
    </submittedName>
</protein>
<comment type="cofactor">
    <cofactor evidence="1">
        <name>FMN</name>
        <dbReference type="ChEBI" id="CHEBI:58210"/>
    </cofactor>
</comment>
<evidence type="ECO:0000259" key="6">
    <source>
        <dbReference type="Pfam" id="PF00724"/>
    </source>
</evidence>
<dbReference type="GO" id="GO:0010181">
    <property type="term" value="F:FMN binding"/>
    <property type="evidence" value="ECO:0007669"/>
    <property type="project" value="InterPro"/>
</dbReference>
<reference evidence="8" key="1">
    <citation type="submission" date="2017-04" db="EMBL/GenBank/DDBJ databases">
        <authorList>
            <person name="Varghese N."/>
            <person name="Submissions S."/>
        </authorList>
    </citation>
    <scope>NUCLEOTIDE SEQUENCE [LARGE SCALE GENOMIC DNA]</scope>
    <source>
        <strain evidence="8">DSM 9293</strain>
    </source>
</reference>
<dbReference type="AlphaFoldDB" id="A0A1W1WBN4"/>
<dbReference type="GO" id="GO:0003959">
    <property type="term" value="F:NADPH dehydrogenase activity"/>
    <property type="evidence" value="ECO:0007669"/>
    <property type="project" value="InterPro"/>
</dbReference>
<feature type="domain" description="NADH:flavin oxidoreductase/NADH oxidase N-terminal" evidence="6">
    <location>
        <begin position="3"/>
        <end position="320"/>
    </location>
</feature>
<evidence type="ECO:0000256" key="3">
    <source>
        <dbReference type="ARBA" id="ARBA00022643"/>
    </source>
</evidence>
<dbReference type="SUPFAM" id="SSF51395">
    <property type="entry name" value="FMN-linked oxidoreductases"/>
    <property type="match status" value="1"/>
</dbReference>
<keyword evidence="8" id="KW-1185">Reference proteome</keyword>
<keyword evidence="2" id="KW-0285">Flavoprotein</keyword>
<evidence type="ECO:0000256" key="2">
    <source>
        <dbReference type="ARBA" id="ARBA00022630"/>
    </source>
</evidence>
<keyword evidence="3" id="KW-0288">FMN</keyword>
<dbReference type="OrthoDB" id="9772736at2"/>
<organism evidence="7 8">
    <name type="scientific">Sulfobacillus thermosulfidooxidans (strain DSM 9293 / VKM B-1269 / AT-1)</name>
    <dbReference type="NCBI Taxonomy" id="929705"/>
    <lineage>
        <taxon>Bacteria</taxon>
        <taxon>Bacillati</taxon>
        <taxon>Bacillota</taxon>
        <taxon>Clostridia</taxon>
        <taxon>Eubacteriales</taxon>
        <taxon>Clostridiales Family XVII. Incertae Sedis</taxon>
        <taxon>Sulfobacillus</taxon>
    </lineage>
</organism>
<evidence type="ECO:0000256" key="4">
    <source>
        <dbReference type="ARBA" id="ARBA00022857"/>
    </source>
</evidence>
<accession>A0A1W1WBN4</accession>
<keyword evidence="5" id="KW-0560">Oxidoreductase</keyword>
<dbReference type="GO" id="GO:0050661">
    <property type="term" value="F:NADP binding"/>
    <property type="evidence" value="ECO:0007669"/>
    <property type="project" value="InterPro"/>
</dbReference>